<organism evidence="1 2">
    <name type="scientific">Ficus carica</name>
    <name type="common">Common fig</name>
    <dbReference type="NCBI Taxonomy" id="3494"/>
    <lineage>
        <taxon>Eukaryota</taxon>
        <taxon>Viridiplantae</taxon>
        <taxon>Streptophyta</taxon>
        <taxon>Embryophyta</taxon>
        <taxon>Tracheophyta</taxon>
        <taxon>Spermatophyta</taxon>
        <taxon>Magnoliopsida</taxon>
        <taxon>eudicotyledons</taxon>
        <taxon>Gunneridae</taxon>
        <taxon>Pentapetalae</taxon>
        <taxon>rosids</taxon>
        <taxon>fabids</taxon>
        <taxon>Rosales</taxon>
        <taxon>Moraceae</taxon>
        <taxon>Ficeae</taxon>
        <taxon>Ficus</taxon>
    </lineage>
</organism>
<keyword evidence="2" id="KW-1185">Reference proteome</keyword>
<dbReference type="EMBL" id="BTGU01000150">
    <property type="protein sequence ID" value="GMN63468.1"/>
    <property type="molecule type" value="Genomic_DNA"/>
</dbReference>
<gene>
    <name evidence="1" type="ORF">TIFTF001_032555</name>
</gene>
<sequence length="63" mass="7353">MPALEVEEQIEASPKELCRQRNVTGERARRLVVQTRHNQRYVIQDQNSSYNDSKYSTVTAVMK</sequence>
<proteinExistence type="predicted"/>
<evidence type="ECO:0000313" key="2">
    <source>
        <dbReference type="Proteomes" id="UP001187192"/>
    </source>
</evidence>
<protein>
    <submittedName>
        <fullName evidence="1">Uncharacterized protein</fullName>
    </submittedName>
</protein>
<evidence type="ECO:0000313" key="1">
    <source>
        <dbReference type="EMBL" id="GMN63468.1"/>
    </source>
</evidence>
<dbReference type="Proteomes" id="UP001187192">
    <property type="component" value="Unassembled WGS sequence"/>
</dbReference>
<name>A0AA88J2J4_FICCA</name>
<accession>A0AA88J2J4</accession>
<comment type="caution">
    <text evidence="1">The sequence shown here is derived from an EMBL/GenBank/DDBJ whole genome shotgun (WGS) entry which is preliminary data.</text>
</comment>
<dbReference type="AlphaFoldDB" id="A0AA88J2J4"/>
<reference evidence="1" key="1">
    <citation type="submission" date="2023-07" db="EMBL/GenBank/DDBJ databases">
        <title>draft genome sequence of fig (Ficus carica).</title>
        <authorList>
            <person name="Takahashi T."/>
            <person name="Nishimura K."/>
        </authorList>
    </citation>
    <scope>NUCLEOTIDE SEQUENCE</scope>
</reference>